<dbReference type="Proteomes" id="UP000250235">
    <property type="component" value="Unassembled WGS sequence"/>
</dbReference>
<evidence type="ECO:0000313" key="3">
    <source>
        <dbReference type="Proteomes" id="UP000250235"/>
    </source>
</evidence>
<name>A0A2Z6ZSW9_9LAMI</name>
<accession>A0A2Z6ZSW9</accession>
<feature type="compositionally biased region" description="Polar residues" evidence="1">
    <location>
        <begin position="1"/>
        <end position="11"/>
    </location>
</feature>
<dbReference type="AlphaFoldDB" id="A0A2Z6ZSW9"/>
<evidence type="ECO:0000256" key="1">
    <source>
        <dbReference type="SAM" id="MobiDB-lite"/>
    </source>
</evidence>
<gene>
    <name evidence="2" type="ORF">F511_46678</name>
</gene>
<evidence type="ECO:0000313" key="2">
    <source>
        <dbReference type="EMBL" id="KZT76297.1"/>
    </source>
</evidence>
<sequence>MTGCETPSSVYSIRPDEIDADGFSSSNMAGTNSGEAATAAAACTGRRRRLGL</sequence>
<protein>
    <submittedName>
        <fullName evidence="2">Uncharacterized protein</fullName>
    </submittedName>
</protein>
<proteinExistence type="predicted"/>
<dbReference type="EMBL" id="KV135342">
    <property type="protein sequence ID" value="KZT76297.1"/>
    <property type="molecule type" value="Genomic_DNA"/>
</dbReference>
<feature type="compositionally biased region" description="Low complexity" evidence="1">
    <location>
        <begin position="29"/>
        <end position="40"/>
    </location>
</feature>
<keyword evidence="3" id="KW-1185">Reference proteome</keyword>
<organism evidence="2 3">
    <name type="scientific">Dorcoceras hygrometricum</name>
    <dbReference type="NCBI Taxonomy" id="472368"/>
    <lineage>
        <taxon>Eukaryota</taxon>
        <taxon>Viridiplantae</taxon>
        <taxon>Streptophyta</taxon>
        <taxon>Embryophyta</taxon>
        <taxon>Tracheophyta</taxon>
        <taxon>Spermatophyta</taxon>
        <taxon>Magnoliopsida</taxon>
        <taxon>eudicotyledons</taxon>
        <taxon>Gunneridae</taxon>
        <taxon>Pentapetalae</taxon>
        <taxon>asterids</taxon>
        <taxon>lamiids</taxon>
        <taxon>Lamiales</taxon>
        <taxon>Gesneriaceae</taxon>
        <taxon>Didymocarpoideae</taxon>
        <taxon>Trichosporeae</taxon>
        <taxon>Loxocarpinae</taxon>
        <taxon>Dorcoceras</taxon>
    </lineage>
</organism>
<feature type="region of interest" description="Disordered" evidence="1">
    <location>
        <begin position="1"/>
        <end position="40"/>
    </location>
</feature>
<reference evidence="2 3" key="1">
    <citation type="journal article" date="2015" name="Proc. Natl. Acad. Sci. U.S.A.">
        <title>The resurrection genome of Boea hygrometrica: A blueprint for survival of dehydration.</title>
        <authorList>
            <person name="Xiao L."/>
            <person name="Yang G."/>
            <person name="Zhang L."/>
            <person name="Yang X."/>
            <person name="Zhao S."/>
            <person name="Ji Z."/>
            <person name="Zhou Q."/>
            <person name="Hu M."/>
            <person name="Wang Y."/>
            <person name="Chen M."/>
            <person name="Xu Y."/>
            <person name="Jin H."/>
            <person name="Xiao X."/>
            <person name="Hu G."/>
            <person name="Bao F."/>
            <person name="Hu Y."/>
            <person name="Wan P."/>
            <person name="Li L."/>
            <person name="Deng X."/>
            <person name="Kuang T."/>
            <person name="Xiang C."/>
            <person name="Zhu J.K."/>
            <person name="Oliver M.J."/>
            <person name="He Y."/>
        </authorList>
    </citation>
    <scope>NUCLEOTIDE SEQUENCE [LARGE SCALE GENOMIC DNA]</scope>
    <source>
        <strain evidence="3">cv. XS01</strain>
    </source>
</reference>